<gene>
    <name evidence="2" type="ORF">HNQ36_005053</name>
</gene>
<organism evidence="2 3">
    <name type="scientific">Afipia massiliensis</name>
    <dbReference type="NCBI Taxonomy" id="211460"/>
    <lineage>
        <taxon>Bacteria</taxon>
        <taxon>Pseudomonadati</taxon>
        <taxon>Pseudomonadota</taxon>
        <taxon>Alphaproteobacteria</taxon>
        <taxon>Hyphomicrobiales</taxon>
        <taxon>Nitrobacteraceae</taxon>
        <taxon>Afipia</taxon>
    </lineage>
</organism>
<evidence type="ECO:0008006" key="4">
    <source>
        <dbReference type="Google" id="ProtNLM"/>
    </source>
</evidence>
<evidence type="ECO:0000313" key="3">
    <source>
        <dbReference type="Proteomes" id="UP000521227"/>
    </source>
</evidence>
<keyword evidence="1" id="KW-0812">Transmembrane</keyword>
<keyword evidence="1" id="KW-0472">Membrane</keyword>
<proteinExistence type="predicted"/>
<accession>A0A840N898</accession>
<feature type="transmembrane region" description="Helical" evidence="1">
    <location>
        <begin position="84"/>
        <end position="105"/>
    </location>
</feature>
<dbReference type="EMBL" id="JACHIJ010000010">
    <property type="protein sequence ID" value="MBB5055042.1"/>
    <property type="molecule type" value="Genomic_DNA"/>
</dbReference>
<comment type="caution">
    <text evidence="2">The sequence shown here is derived from an EMBL/GenBank/DDBJ whole genome shotgun (WGS) entry which is preliminary data.</text>
</comment>
<evidence type="ECO:0000256" key="1">
    <source>
        <dbReference type="SAM" id="Phobius"/>
    </source>
</evidence>
<protein>
    <recommendedName>
        <fullName evidence="4">Transposase</fullName>
    </recommendedName>
</protein>
<sequence length="166" mass="18473">MLKVPVSYAQAVATMADLKHDVATSGRHSVKRLACACVSSPRIHGELLKLGIEIGQTSVAKYMAKRRDPPSQGWKTFLHNQTDGIAAMDLFVVPTISFRLLYGLLIMRHGRRQILWFGVTAHPTAEWIANQFTEACGWRRLHPKTSIDGHSRSTNVAALPLAKWIC</sequence>
<keyword evidence="1" id="KW-1133">Transmembrane helix</keyword>
<reference evidence="2 3" key="1">
    <citation type="submission" date="2020-08" db="EMBL/GenBank/DDBJ databases">
        <title>Genomic Encyclopedia of Type Strains, Phase IV (KMG-IV): sequencing the most valuable type-strain genomes for metagenomic binning, comparative biology and taxonomic classification.</title>
        <authorList>
            <person name="Goeker M."/>
        </authorList>
    </citation>
    <scope>NUCLEOTIDE SEQUENCE [LARGE SCALE GENOMIC DNA]</scope>
    <source>
        <strain evidence="2 3">DSM 17498</strain>
    </source>
</reference>
<evidence type="ECO:0000313" key="2">
    <source>
        <dbReference type="EMBL" id="MBB5055042.1"/>
    </source>
</evidence>
<dbReference type="Proteomes" id="UP000521227">
    <property type="component" value="Unassembled WGS sequence"/>
</dbReference>
<name>A0A840N898_9BRAD</name>
<dbReference type="AlphaFoldDB" id="A0A840N898"/>